<dbReference type="EMBL" id="JANPWB010000009">
    <property type="protein sequence ID" value="KAJ1149530.1"/>
    <property type="molecule type" value="Genomic_DNA"/>
</dbReference>
<comment type="caution">
    <text evidence="1">The sequence shown here is derived from an EMBL/GenBank/DDBJ whole genome shotgun (WGS) entry which is preliminary data.</text>
</comment>
<proteinExistence type="predicted"/>
<dbReference type="AlphaFoldDB" id="A0AAV7RDH1"/>
<evidence type="ECO:0000313" key="2">
    <source>
        <dbReference type="Proteomes" id="UP001066276"/>
    </source>
</evidence>
<accession>A0AAV7RDH1</accession>
<keyword evidence="2" id="KW-1185">Reference proteome</keyword>
<reference evidence="1" key="1">
    <citation type="journal article" date="2022" name="bioRxiv">
        <title>Sequencing and chromosome-scale assembly of the giantPleurodeles waltlgenome.</title>
        <authorList>
            <person name="Brown T."/>
            <person name="Elewa A."/>
            <person name="Iarovenko S."/>
            <person name="Subramanian E."/>
            <person name="Araus A.J."/>
            <person name="Petzold A."/>
            <person name="Susuki M."/>
            <person name="Suzuki K.-i.T."/>
            <person name="Hayashi T."/>
            <person name="Toyoda A."/>
            <person name="Oliveira C."/>
            <person name="Osipova E."/>
            <person name="Leigh N.D."/>
            <person name="Simon A."/>
            <person name="Yun M.H."/>
        </authorList>
    </citation>
    <scope>NUCLEOTIDE SEQUENCE</scope>
    <source>
        <strain evidence="1">20211129_DDA</strain>
        <tissue evidence="1">Liver</tissue>
    </source>
</reference>
<organism evidence="1 2">
    <name type="scientific">Pleurodeles waltl</name>
    <name type="common">Iberian ribbed newt</name>
    <dbReference type="NCBI Taxonomy" id="8319"/>
    <lineage>
        <taxon>Eukaryota</taxon>
        <taxon>Metazoa</taxon>
        <taxon>Chordata</taxon>
        <taxon>Craniata</taxon>
        <taxon>Vertebrata</taxon>
        <taxon>Euteleostomi</taxon>
        <taxon>Amphibia</taxon>
        <taxon>Batrachia</taxon>
        <taxon>Caudata</taxon>
        <taxon>Salamandroidea</taxon>
        <taxon>Salamandridae</taxon>
        <taxon>Pleurodelinae</taxon>
        <taxon>Pleurodeles</taxon>
    </lineage>
</organism>
<name>A0AAV7RDH1_PLEWA</name>
<dbReference type="Proteomes" id="UP001066276">
    <property type="component" value="Chromosome 5"/>
</dbReference>
<gene>
    <name evidence="1" type="ORF">NDU88_002337</name>
</gene>
<evidence type="ECO:0000313" key="1">
    <source>
        <dbReference type="EMBL" id="KAJ1149530.1"/>
    </source>
</evidence>
<sequence length="83" mass="9177">MYVLLTYKTAPVPVRTVTITVAPQQDYQKIAVSVAAGLSATRYAAARWTTGTTSRMHTDANRRQTKKTGVAPFRFTRSSPMLN</sequence>
<protein>
    <submittedName>
        <fullName evidence="1">Uncharacterized protein</fullName>
    </submittedName>
</protein>